<dbReference type="GO" id="GO:0006355">
    <property type="term" value="P:regulation of DNA-templated transcription"/>
    <property type="evidence" value="ECO:0007669"/>
    <property type="project" value="InterPro"/>
</dbReference>
<keyword evidence="1" id="KW-0479">Metal-binding</keyword>
<evidence type="ECO:0000256" key="4">
    <source>
        <dbReference type="ARBA" id="ARBA00023015"/>
    </source>
</evidence>
<evidence type="ECO:0000259" key="9">
    <source>
        <dbReference type="PROSITE" id="PS50114"/>
    </source>
</evidence>
<evidence type="ECO:0000256" key="7">
    <source>
        <dbReference type="SAM" id="MobiDB-lite"/>
    </source>
</evidence>
<evidence type="ECO:0000256" key="3">
    <source>
        <dbReference type="ARBA" id="ARBA00022833"/>
    </source>
</evidence>
<dbReference type="InterPro" id="IPR000679">
    <property type="entry name" value="Znf_GATA"/>
</dbReference>
<keyword evidence="4" id="KW-0805">Transcription regulation</keyword>
<reference evidence="10 11" key="1">
    <citation type="submission" date="2015-04" db="EMBL/GenBank/DDBJ databases">
        <title>Complete genome sequence of Schizopora paradoxa KUC8140, a cosmopolitan wood degrader in East Asia.</title>
        <authorList>
            <consortium name="DOE Joint Genome Institute"/>
            <person name="Min B."/>
            <person name="Park H."/>
            <person name="Jang Y."/>
            <person name="Kim J.-J."/>
            <person name="Kim K.H."/>
            <person name="Pangilinan J."/>
            <person name="Lipzen A."/>
            <person name="Riley R."/>
            <person name="Grigoriev I.V."/>
            <person name="Spatafora J.W."/>
            <person name="Choi I.-G."/>
        </authorList>
    </citation>
    <scope>NUCLEOTIDE SEQUENCE [LARGE SCALE GENOMIC DNA]</scope>
    <source>
        <strain evidence="10 11">KUC8140</strain>
    </source>
</reference>
<evidence type="ECO:0000259" key="8">
    <source>
        <dbReference type="PROSITE" id="PS50112"/>
    </source>
</evidence>
<dbReference type="InterPro" id="IPR000014">
    <property type="entry name" value="PAS"/>
</dbReference>
<dbReference type="PROSITE" id="PS00344">
    <property type="entry name" value="GATA_ZN_FINGER_1"/>
    <property type="match status" value="1"/>
</dbReference>
<evidence type="ECO:0000256" key="1">
    <source>
        <dbReference type="ARBA" id="ARBA00022723"/>
    </source>
</evidence>
<dbReference type="SMART" id="SM00091">
    <property type="entry name" value="PAS"/>
    <property type="match status" value="1"/>
</dbReference>
<dbReference type="Gene3D" id="3.30.50.10">
    <property type="entry name" value="Erythroid Transcription Factor GATA-1, subunit A"/>
    <property type="match status" value="1"/>
</dbReference>
<dbReference type="PANTHER" id="PTHR47172:SF24">
    <property type="entry name" value="GATA ZINC FINGER DOMAIN-CONTAINING PROTEIN 14-RELATED"/>
    <property type="match status" value="1"/>
</dbReference>
<feature type="region of interest" description="Disordered" evidence="7">
    <location>
        <begin position="401"/>
        <end position="433"/>
    </location>
</feature>
<dbReference type="Proteomes" id="UP000053477">
    <property type="component" value="Unassembled WGS sequence"/>
</dbReference>
<dbReference type="PANTHER" id="PTHR47172">
    <property type="entry name" value="OS01G0976800 PROTEIN"/>
    <property type="match status" value="1"/>
</dbReference>
<dbReference type="InterPro" id="IPR035965">
    <property type="entry name" value="PAS-like_dom_sf"/>
</dbReference>
<feature type="region of interest" description="Disordered" evidence="7">
    <location>
        <begin position="182"/>
        <end position="245"/>
    </location>
</feature>
<proteinExistence type="predicted"/>
<dbReference type="OrthoDB" id="2162994at2759"/>
<organism evidence="10 11">
    <name type="scientific">Schizopora paradoxa</name>
    <dbReference type="NCBI Taxonomy" id="27342"/>
    <lineage>
        <taxon>Eukaryota</taxon>
        <taxon>Fungi</taxon>
        <taxon>Dikarya</taxon>
        <taxon>Basidiomycota</taxon>
        <taxon>Agaricomycotina</taxon>
        <taxon>Agaricomycetes</taxon>
        <taxon>Hymenochaetales</taxon>
        <taxon>Schizoporaceae</taxon>
        <taxon>Schizopora</taxon>
    </lineage>
</organism>
<evidence type="ECO:0000256" key="6">
    <source>
        <dbReference type="PROSITE-ProRule" id="PRU00094"/>
    </source>
</evidence>
<evidence type="ECO:0000313" key="10">
    <source>
        <dbReference type="EMBL" id="KLO19234.1"/>
    </source>
</evidence>
<keyword evidence="5" id="KW-0804">Transcription</keyword>
<dbReference type="GO" id="GO:0008270">
    <property type="term" value="F:zinc ion binding"/>
    <property type="evidence" value="ECO:0007669"/>
    <property type="project" value="UniProtKB-KW"/>
</dbReference>
<feature type="compositionally biased region" description="Polar residues" evidence="7">
    <location>
        <begin position="197"/>
        <end position="214"/>
    </location>
</feature>
<evidence type="ECO:0000256" key="5">
    <source>
        <dbReference type="ARBA" id="ARBA00023163"/>
    </source>
</evidence>
<keyword evidence="2 6" id="KW-0863">Zinc-finger</keyword>
<evidence type="ECO:0000256" key="2">
    <source>
        <dbReference type="ARBA" id="ARBA00022771"/>
    </source>
</evidence>
<dbReference type="GO" id="GO:0043565">
    <property type="term" value="F:sequence-specific DNA binding"/>
    <property type="evidence" value="ECO:0007669"/>
    <property type="project" value="InterPro"/>
</dbReference>
<feature type="region of interest" description="Disordered" evidence="7">
    <location>
        <begin position="289"/>
        <end position="334"/>
    </location>
</feature>
<dbReference type="AlphaFoldDB" id="A0A0H2S5J5"/>
<dbReference type="Gene3D" id="3.30.450.20">
    <property type="entry name" value="PAS domain"/>
    <property type="match status" value="1"/>
</dbReference>
<dbReference type="SUPFAM" id="SSF57716">
    <property type="entry name" value="Glucocorticoid receptor-like (DNA-binding domain)"/>
    <property type="match status" value="1"/>
</dbReference>
<feature type="domain" description="PAS" evidence="8">
    <location>
        <begin position="42"/>
        <end position="97"/>
    </location>
</feature>
<keyword evidence="11" id="KW-1185">Reference proteome</keyword>
<gene>
    <name evidence="10" type="ORF">SCHPADRAFT_885630</name>
</gene>
<evidence type="ECO:0008006" key="12">
    <source>
        <dbReference type="Google" id="ProtNLM"/>
    </source>
</evidence>
<dbReference type="SUPFAM" id="SSF55785">
    <property type="entry name" value="PYP-like sensor domain (PAS domain)"/>
    <property type="match status" value="1"/>
</dbReference>
<dbReference type="Pfam" id="PF00320">
    <property type="entry name" value="GATA"/>
    <property type="match status" value="1"/>
</dbReference>
<dbReference type="EMBL" id="KQ085888">
    <property type="protein sequence ID" value="KLO19234.1"/>
    <property type="molecule type" value="Genomic_DNA"/>
</dbReference>
<name>A0A0H2S5J5_9AGAM</name>
<dbReference type="InParanoid" id="A0A0H2S5J5"/>
<feature type="domain" description="GATA-type" evidence="9">
    <location>
        <begin position="256"/>
        <end position="283"/>
    </location>
</feature>
<protein>
    <recommendedName>
        <fullName evidence="12">GATA-domain-containing protein</fullName>
    </recommendedName>
</protein>
<sequence>MASAETYDEAKVGKQKQGAVFEFTRRKRWSDILISEAPDLAIFILSKAGTIWYTGPAVADLLGWKVGELIDKDVSLILNDDDLIDFHDDLERCASTDTTLISYARLKCRPPADGLAHAVQKELLYELRGNFVSDLRTNEKMFFILTAKPYPSKNMAIINTILELKIEHETLSQRLAELRLIKEQRHPGSSSTSKSSQTRNSYMQLPKPQHSSSGFRHYNMDGDGPSGSDAVQGAEEDEDALRKKKRPFAADHQFVCYTCGRVDSPEWRKGPTGPKTLCNACGLRWAKRTKKTEKAKPSYQEDSPSAHTSRPPGARKSVSAINPPAPHPALRCTPPSMLVTTSMPSATTLHSPSPLSASSLATFVESPSISQTLAPQEFLLPPPGLHAPPGHAPYSTLQHALAPESEPSSHLQAHNYPHLPPWSSTQTRNAYGY</sequence>
<dbReference type="PROSITE" id="PS50112">
    <property type="entry name" value="PAS"/>
    <property type="match status" value="1"/>
</dbReference>
<dbReference type="STRING" id="27342.A0A0H2S5J5"/>
<keyword evidence="3" id="KW-0862">Zinc</keyword>
<dbReference type="InterPro" id="IPR013088">
    <property type="entry name" value="Znf_NHR/GATA"/>
</dbReference>
<accession>A0A0H2S5J5</accession>
<feature type="compositionally biased region" description="Polar residues" evidence="7">
    <location>
        <begin position="422"/>
        <end position="433"/>
    </location>
</feature>
<dbReference type="SMART" id="SM00401">
    <property type="entry name" value="ZnF_GATA"/>
    <property type="match status" value="1"/>
</dbReference>
<evidence type="ECO:0000313" key="11">
    <source>
        <dbReference type="Proteomes" id="UP000053477"/>
    </source>
</evidence>
<dbReference type="CDD" id="cd00202">
    <property type="entry name" value="ZnF_GATA"/>
    <property type="match status" value="1"/>
</dbReference>
<dbReference type="PROSITE" id="PS50114">
    <property type="entry name" value="GATA_ZN_FINGER_2"/>
    <property type="match status" value="1"/>
</dbReference>